<dbReference type="RefSeq" id="WP_043112315.1">
    <property type="nucleotide sequence ID" value="NZ_QQAV01000017.1"/>
</dbReference>
<proteinExistence type="predicted"/>
<dbReference type="Proteomes" id="UP000255265">
    <property type="component" value="Unassembled WGS sequence"/>
</dbReference>
<evidence type="ECO:0000256" key="1">
    <source>
        <dbReference type="ARBA" id="ARBA00022603"/>
    </source>
</evidence>
<dbReference type="STRING" id="433924.NS331_21155"/>
<evidence type="ECO:0000313" key="4">
    <source>
        <dbReference type="EMBL" id="RDI17290.1"/>
    </source>
</evidence>
<organism evidence="4 5">
    <name type="scientific">Pseudacidovorax intermedius</name>
    <dbReference type="NCBI Taxonomy" id="433924"/>
    <lineage>
        <taxon>Bacteria</taxon>
        <taxon>Pseudomonadati</taxon>
        <taxon>Pseudomonadota</taxon>
        <taxon>Betaproteobacteria</taxon>
        <taxon>Burkholderiales</taxon>
        <taxon>Comamonadaceae</taxon>
        <taxon>Pseudacidovorax</taxon>
    </lineage>
</organism>
<dbReference type="InterPro" id="IPR050602">
    <property type="entry name" value="Malonyl-ACP_OMT"/>
</dbReference>
<dbReference type="OrthoDB" id="9760689at2"/>
<gene>
    <name evidence="4" type="ORF">DFR41_11716</name>
</gene>
<dbReference type="Gene3D" id="3.40.50.150">
    <property type="entry name" value="Vaccinia Virus protein VP39"/>
    <property type="match status" value="1"/>
</dbReference>
<keyword evidence="5" id="KW-1185">Reference proteome</keyword>
<dbReference type="GO" id="GO:0032259">
    <property type="term" value="P:methylation"/>
    <property type="evidence" value="ECO:0007669"/>
    <property type="project" value="UniProtKB-KW"/>
</dbReference>
<feature type="region of interest" description="Disordered" evidence="3">
    <location>
        <begin position="1"/>
        <end position="24"/>
    </location>
</feature>
<accession>A0A370F5K0</accession>
<keyword evidence="1 4" id="KW-0489">Methyltransferase</keyword>
<dbReference type="AlphaFoldDB" id="A0A370F5K0"/>
<sequence length="304" mass="34116">MSSSSASRPPTIDPVAARRWARQAPGDAAPWLHEEVGRRMEERLQWIKATPRRWVDWSPLRGGLEVHGRVAQRYPQAAAYVQEPEPALHAPTTVAFAAPWWSAKRWRGGRPQLFGALPEGGVDLLWANMGLHMAPDPEVLIAEWHRRVATDGFLMFSGLGPDTLMELRSAYRARGWPEPAHAFTDMHDWGDMLVHAGFAEPVMDMERIVLTWGTPEAALAELRTLGRNLHRDRFPALRGRRWRAQMLDLLAGLASDEHGGRIALTFEIIYGHAFKPVSRVAVAPESAIGLNDMRQMLRRGRDGA</sequence>
<dbReference type="PANTHER" id="PTHR13090">
    <property type="entry name" value="ARGININE-HYDROXYLASE NDUFAF5, MITOCHONDRIAL"/>
    <property type="match status" value="1"/>
</dbReference>
<protein>
    <submittedName>
        <fullName evidence="4">Malonyl-CoA O-methyltransferase</fullName>
    </submittedName>
</protein>
<evidence type="ECO:0000256" key="3">
    <source>
        <dbReference type="SAM" id="MobiDB-lite"/>
    </source>
</evidence>
<keyword evidence="2 4" id="KW-0808">Transferase</keyword>
<evidence type="ECO:0000256" key="2">
    <source>
        <dbReference type="ARBA" id="ARBA00022679"/>
    </source>
</evidence>
<dbReference type="InterPro" id="IPR029063">
    <property type="entry name" value="SAM-dependent_MTases_sf"/>
</dbReference>
<dbReference type="SUPFAM" id="SSF53335">
    <property type="entry name" value="S-adenosyl-L-methionine-dependent methyltransferases"/>
    <property type="match status" value="1"/>
</dbReference>
<name>A0A370F5K0_9BURK</name>
<dbReference type="EMBL" id="QQAV01000017">
    <property type="protein sequence ID" value="RDI17290.1"/>
    <property type="molecule type" value="Genomic_DNA"/>
</dbReference>
<reference evidence="4 5" key="1">
    <citation type="submission" date="2018-07" db="EMBL/GenBank/DDBJ databases">
        <title>Genomic Encyclopedia of Type Strains, Phase IV (KMG-IV): sequencing the most valuable type-strain genomes for metagenomic binning, comparative biology and taxonomic classification.</title>
        <authorList>
            <person name="Goeker M."/>
        </authorList>
    </citation>
    <scope>NUCLEOTIDE SEQUENCE [LARGE SCALE GENOMIC DNA]</scope>
    <source>
        <strain evidence="4 5">DSM 21352</strain>
    </source>
</reference>
<evidence type="ECO:0000313" key="5">
    <source>
        <dbReference type="Proteomes" id="UP000255265"/>
    </source>
</evidence>
<dbReference type="PANTHER" id="PTHR13090:SF1">
    <property type="entry name" value="ARGININE-HYDROXYLASE NDUFAF5, MITOCHONDRIAL"/>
    <property type="match status" value="1"/>
</dbReference>
<comment type="caution">
    <text evidence="4">The sequence shown here is derived from an EMBL/GenBank/DDBJ whole genome shotgun (WGS) entry which is preliminary data.</text>
</comment>
<dbReference type="GO" id="GO:0008168">
    <property type="term" value="F:methyltransferase activity"/>
    <property type="evidence" value="ECO:0007669"/>
    <property type="project" value="UniProtKB-KW"/>
</dbReference>